<reference evidence="2" key="2">
    <citation type="submission" date="2020-11" db="EMBL/GenBank/DDBJ databases">
        <authorList>
            <person name="McCartney M.A."/>
            <person name="Auch B."/>
            <person name="Kono T."/>
            <person name="Mallez S."/>
            <person name="Becker A."/>
            <person name="Gohl D.M."/>
            <person name="Silverstein K.A.T."/>
            <person name="Koren S."/>
            <person name="Bechman K.B."/>
            <person name="Herman A."/>
            <person name="Abrahante J.E."/>
            <person name="Garbe J."/>
        </authorList>
    </citation>
    <scope>NUCLEOTIDE SEQUENCE</scope>
    <source>
        <strain evidence="2">Duluth1</strain>
        <tissue evidence="2">Whole animal</tissue>
    </source>
</reference>
<accession>A0A9D4FS91</accession>
<reference evidence="2" key="1">
    <citation type="journal article" date="2019" name="bioRxiv">
        <title>The Genome of the Zebra Mussel, Dreissena polymorpha: A Resource for Invasive Species Research.</title>
        <authorList>
            <person name="McCartney M.A."/>
            <person name="Auch B."/>
            <person name="Kono T."/>
            <person name="Mallez S."/>
            <person name="Zhang Y."/>
            <person name="Obille A."/>
            <person name="Becker A."/>
            <person name="Abrahante J.E."/>
            <person name="Garbe J."/>
            <person name="Badalamenti J.P."/>
            <person name="Herman A."/>
            <person name="Mangelson H."/>
            <person name="Liachko I."/>
            <person name="Sullivan S."/>
            <person name="Sone E.D."/>
            <person name="Koren S."/>
            <person name="Silverstein K.A.T."/>
            <person name="Beckman K.B."/>
            <person name="Gohl D.M."/>
        </authorList>
    </citation>
    <scope>NUCLEOTIDE SEQUENCE</scope>
    <source>
        <strain evidence="2">Duluth1</strain>
        <tissue evidence="2">Whole animal</tissue>
    </source>
</reference>
<keyword evidence="3" id="KW-1185">Reference proteome</keyword>
<protein>
    <submittedName>
        <fullName evidence="2">Uncharacterized protein</fullName>
    </submittedName>
</protein>
<evidence type="ECO:0000256" key="1">
    <source>
        <dbReference type="SAM" id="MobiDB-lite"/>
    </source>
</evidence>
<name>A0A9D4FS91_DREPO</name>
<feature type="compositionally biased region" description="Basic and acidic residues" evidence="1">
    <location>
        <begin position="179"/>
        <end position="190"/>
    </location>
</feature>
<sequence length="243" mass="26587">MDLTERCLYVHLTSVTTLMQMRIISPSFQLLNRSPNEANTSQHTDSVLSQDNEDLDLNDTAQAAQLQRELDRIQELRTKQEVKQGSAVKDAQTSKILSPDQIEEVTKLLNQVKGQGQLPDTSLPSNPQVAELIKLLSQAQLGNQSVARKPGRQHGNHGNHHRAIGVRRNVHFNPSKGAEGGKQESKKPDKSQQLTPSGDPKVAQLAPAKKVERKLAGAVVKGEKPQPGSATKGDKSQKPAAWK</sequence>
<organism evidence="2 3">
    <name type="scientific">Dreissena polymorpha</name>
    <name type="common">Zebra mussel</name>
    <name type="synonym">Mytilus polymorpha</name>
    <dbReference type="NCBI Taxonomy" id="45954"/>
    <lineage>
        <taxon>Eukaryota</taxon>
        <taxon>Metazoa</taxon>
        <taxon>Spiralia</taxon>
        <taxon>Lophotrochozoa</taxon>
        <taxon>Mollusca</taxon>
        <taxon>Bivalvia</taxon>
        <taxon>Autobranchia</taxon>
        <taxon>Heteroconchia</taxon>
        <taxon>Euheterodonta</taxon>
        <taxon>Imparidentia</taxon>
        <taxon>Neoheterodontei</taxon>
        <taxon>Myida</taxon>
        <taxon>Dreissenoidea</taxon>
        <taxon>Dreissenidae</taxon>
        <taxon>Dreissena</taxon>
    </lineage>
</organism>
<comment type="caution">
    <text evidence="2">The sequence shown here is derived from an EMBL/GenBank/DDBJ whole genome shotgun (WGS) entry which is preliminary data.</text>
</comment>
<dbReference type="AlphaFoldDB" id="A0A9D4FS91"/>
<feature type="compositionally biased region" description="Basic residues" evidence="1">
    <location>
        <begin position="149"/>
        <end position="170"/>
    </location>
</feature>
<dbReference type="InterPro" id="IPR019688">
    <property type="entry name" value="DUF2533"/>
</dbReference>
<feature type="region of interest" description="Disordered" evidence="1">
    <location>
        <begin position="143"/>
        <end position="243"/>
    </location>
</feature>
<dbReference type="Proteomes" id="UP000828390">
    <property type="component" value="Unassembled WGS sequence"/>
</dbReference>
<dbReference type="EMBL" id="JAIWYP010000006">
    <property type="protein sequence ID" value="KAH3803607.1"/>
    <property type="molecule type" value="Genomic_DNA"/>
</dbReference>
<proteinExistence type="predicted"/>
<evidence type="ECO:0000313" key="3">
    <source>
        <dbReference type="Proteomes" id="UP000828390"/>
    </source>
</evidence>
<evidence type="ECO:0000313" key="2">
    <source>
        <dbReference type="EMBL" id="KAH3803607.1"/>
    </source>
</evidence>
<dbReference type="Pfam" id="PF10752">
    <property type="entry name" value="DUF2533"/>
    <property type="match status" value="1"/>
</dbReference>
<gene>
    <name evidence="2" type="ORF">DPMN_131872</name>
</gene>